<keyword evidence="1" id="KW-0808">Transferase</keyword>
<accession>A0ACC6P2Z4</accession>
<comment type="caution">
    <text evidence="1">The sequence shown here is derived from an EMBL/GenBank/DDBJ whole genome shotgun (WGS) entry which is preliminary data.</text>
</comment>
<dbReference type="Proteomes" id="UP001364695">
    <property type="component" value="Unassembled WGS sequence"/>
</dbReference>
<evidence type="ECO:0000313" key="2">
    <source>
        <dbReference type="Proteomes" id="UP001364695"/>
    </source>
</evidence>
<reference evidence="1" key="1">
    <citation type="submission" date="2023-10" db="EMBL/GenBank/DDBJ databases">
        <title>Amphibacter perezi, gen. nov., sp. nov. a novel taxa of the family Comamonadaceae, class Betaproteobacteria isolated from the skin microbiota of Pelophylax perezi from different populations.</title>
        <authorList>
            <person name="Costa S."/>
            <person name="Proenca D.N."/>
            <person name="Lopes I."/>
            <person name="Morais P.V."/>
        </authorList>
    </citation>
    <scope>NUCLEOTIDE SEQUENCE</scope>
    <source>
        <strain evidence="1">SL12-8</strain>
    </source>
</reference>
<protein>
    <submittedName>
        <fullName evidence="1">Bifunctional nicotinamide-nucleotide adenylyltransferase/Nudix hydroxylase</fullName>
    </submittedName>
</protein>
<sequence>MNRPAPAPEPAHKAAVLIGRFQPFHRGHGQLLEHALALADRVVVVIGSAHQARTAKNPWSWSERAELIRLALPEAQRERVLFLPVRDYYNNARWTQAVRSGVAACLADAGVAVDEAQGGIALVGHFKDASSQYLAQFPGWVLHPVARSIDIDATAIRASYFDAAQVAPGVCRTDHPAFAARLQAALAACADTLHDSTREFLRAWTHRPDYTRLAAEWEMLREYQLSWSGAPWPPVFVTVDVLVRCDDAVLLVQRGQAPGQGLWALPGGFIDPRETTWQSALRELREETGLERSIDDWRAAHRGQAVFDHPDRSLRGRTITHAFYFDLGAGPRPLVEGADDAALARWMPVASLPALEAHFLDDHFHMLDHFLGLTPPDDARILTAVGG</sequence>
<dbReference type="EMBL" id="JAWDIE010000013">
    <property type="protein sequence ID" value="MEJ7138610.1"/>
    <property type="molecule type" value="Genomic_DNA"/>
</dbReference>
<keyword evidence="1" id="KW-0548">Nucleotidyltransferase</keyword>
<gene>
    <name evidence="1" type="ORF">RV045_09250</name>
</gene>
<organism evidence="1 2">
    <name type="scientific">Amphibiibacter pelophylacis</name>
    <dbReference type="NCBI Taxonomy" id="1799477"/>
    <lineage>
        <taxon>Bacteria</taxon>
        <taxon>Pseudomonadati</taxon>
        <taxon>Pseudomonadota</taxon>
        <taxon>Betaproteobacteria</taxon>
        <taxon>Burkholderiales</taxon>
        <taxon>Sphaerotilaceae</taxon>
        <taxon>Amphibiibacter</taxon>
    </lineage>
</organism>
<proteinExistence type="predicted"/>
<evidence type="ECO:0000313" key="1">
    <source>
        <dbReference type="EMBL" id="MEJ7138610.1"/>
    </source>
</evidence>
<keyword evidence="2" id="KW-1185">Reference proteome</keyword>
<name>A0ACC6P2Z4_9BURK</name>